<reference evidence="1" key="1">
    <citation type="submission" date="2019-12" db="EMBL/GenBank/DDBJ databases">
        <title>The DNA Methylation Landscape of Giant Viruses.</title>
        <authorList>
            <person name="Jeudy S."/>
            <person name="Rigou S."/>
            <person name="Alempic J.-M."/>
            <person name="Claverie J.-M."/>
            <person name="Abergel C."/>
            <person name="Legendre M."/>
        </authorList>
    </citation>
    <scope>NUCLEOTIDE SEQUENCE</scope>
    <source>
        <strain evidence="1">P4</strain>
    </source>
</reference>
<sequence>MSFKVLLAVPISYEEEEKGYLEVKCAFVDQEQYEFMADDNFDAIYDRLCALVKKKKGEGWEPDLGDPIEPVRSLKDDSLVDIIVHL</sequence>
<accession>A0A6G8MXH7</accession>
<keyword evidence="2" id="KW-1185">Reference proteome</keyword>
<dbReference type="Proteomes" id="UP001224087">
    <property type="component" value="Segment"/>
</dbReference>
<gene>
    <name evidence="1" type="primary">ck227</name>
</gene>
<proteinExistence type="predicted"/>
<evidence type="ECO:0000313" key="2">
    <source>
        <dbReference type="Proteomes" id="UP001224087"/>
    </source>
</evidence>
<organism evidence="1 2">
    <name type="scientific">Cedratvirus kamchatka</name>
    <dbReference type="NCBI Taxonomy" id="2716914"/>
    <lineage>
        <taxon>Viruses</taxon>
        <taxon>Pithoviruses</taxon>
        <taxon>Orthocedratvirinae</taxon>
        <taxon>Alphacedratvirus</taxon>
        <taxon>Alphacedratvirus rossiense</taxon>
    </lineage>
</organism>
<evidence type="ECO:0000313" key="1">
    <source>
        <dbReference type="EMBL" id="QIN54352.1"/>
    </source>
</evidence>
<name>A0A6G8MXH7_9VIRU</name>
<protein>
    <submittedName>
        <fullName evidence="1">Uncharacterized protein</fullName>
    </submittedName>
</protein>
<dbReference type="EMBL" id="MN873693">
    <property type="protein sequence ID" value="QIN54352.1"/>
    <property type="molecule type" value="Genomic_DNA"/>
</dbReference>